<evidence type="ECO:0000256" key="6">
    <source>
        <dbReference type="ARBA" id="ARBA00023136"/>
    </source>
</evidence>
<dbReference type="GO" id="GO:0005524">
    <property type="term" value="F:ATP binding"/>
    <property type="evidence" value="ECO:0007669"/>
    <property type="project" value="UniProtKB-KW"/>
</dbReference>
<evidence type="ECO:0000259" key="8">
    <source>
        <dbReference type="PROSITE" id="PS50893"/>
    </source>
</evidence>
<feature type="domain" description="ABC transmembrane type-1" evidence="9">
    <location>
        <begin position="14"/>
        <end position="291"/>
    </location>
</feature>
<dbReference type="OrthoDB" id="3185510at2"/>
<gene>
    <name evidence="10" type="ORF">ERS852572_03348</name>
</gene>
<dbReference type="InterPro" id="IPR017871">
    <property type="entry name" value="ABC_transporter-like_CS"/>
</dbReference>
<evidence type="ECO:0000256" key="5">
    <source>
        <dbReference type="ARBA" id="ARBA00022989"/>
    </source>
</evidence>
<dbReference type="PANTHER" id="PTHR24221">
    <property type="entry name" value="ATP-BINDING CASSETTE SUB-FAMILY B"/>
    <property type="match status" value="1"/>
</dbReference>
<evidence type="ECO:0000256" key="1">
    <source>
        <dbReference type="ARBA" id="ARBA00004651"/>
    </source>
</evidence>
<evidence type="ECO:0000313" key="11">
    <source>
        <dbReference type="Proteomes" id="UP000095350"/>
    </source>
</evidence>
<accession>A0A173VPP9</accession>
<dbReference type="PROSITE" id="PS00211">
    <property type="entry name" value="ABC_TRANSPORTER_1"/>
    <property type="match status" value="1"/>
</dbReference>
<dbReference type="SUPFAM" id="SSF90123">
    <property type="entry name" value="ABC transporter transmembrane region"/>
    <property type="match status" value="1"/>
</dbReference>
<name>A0A173VPP9_9FIRM</name>
<proteinExistence type="predicted"/>
<dbReference type="EMBL" id="CYXZ01000033">
    <property type="protein sequence ID" value="CUN29469.1"/>
    <property type="molecule type" value="Genomic_DNA"/>
</dbReference>
<dbReference type="InterPro" id="IPR039421">
    <property type="entry name" value="Type_1_exporter"/>
</dbReference>
<feature type="transmembrane region" description="Helical" evidence="7">
    <location>
        <begin position="9"/>
        <end position="28"/>
    </location>
</feature>
<evidence type="ECO:0000313" key="10">
    <source>
        <dbReference type="EMBL" id="CUN29469.1"/>
    </source>
</evidence>
<dbReference type="GO" id="GO:0140359">
    <property type="term" value="F:ABC-type transporter activity"/>
    <property type="evidence" value="ECO:0007669"/>
    <property type="project" value="InterPro"/>
</dbReference>
<keyword evidence="3" id="KW-0547">Nucleotide-binding</keyword>
<dbReference type="Gene3D" id="1.20.1560.10">
    <property type="entry name" value="ABC transporter type 1, transmembrane domain"/>
    <property type="match status" value="1"/>
</dbReference>
<dbReference type="RefSeq" id="WP_055195864.1">
    <property type="nucleotide sequence ID" value="NZ_CABIYH010000033.1"/>
</dbReference>
<dbReference type="InterPro" id="IPR011527">
    <property type="entry name" value="ABC1_TM_dom"/>
</dbReference>
<reference evidence="10 11" key="1">
    <citation type="submission" date="2015-09" db="EMBL/GenBank/DDBJ databases">
        <authorList>
            <consortium name="Pathogen Informatics"/>
        </authorList>
    </citation>
    <scope>NUCLEOTIDE SEQUENCE [LARGE SCALE GENOMIC DNA]</scope>
    <source>
        <strain evidence="10 11">2789STDY5834960</strain>
    </source>
</reference>
<dbReference type="PROSITE" id="PS50893">
    <property type="entry name" value="ABC_TRANSPORTER_2"/>
    <property type="match status" value="1"/>
</dbReference>
<dbReference type="Pfam" id="PF00005">
    <property type="entry name" value="ABC_tran"/>
    <property type="match status" value="1"/>
</dbReference>
<keyword evidence="6 7" id="KW-0472">Membrane</keyword>
<dbReference type="InterPro" id="IPR036640">
    <property type="entry name" value="ABC1_TM_sf"/>
</dbReference>
<keyword evidence="2 7" id="KW-0812">Transmembrane</keyword>
<evidence type="ECO:0000256" key="3">
    <source>
        <dbReference type="ARBA" id="ARBA00022741"/>
    </source>
</evidence>
<dbReference type="PaxDb" id="166486-ERS852572_03348"/>
<comment type="subcellular location">
    <subcellularLocation>
        <location evidence="1">Cell membrane</location>
        <topology evidence="1">Multi-pass membrane protein</topology>
    </subcellularLocation>
</comment>
<feature type="domain" description="ABC transporter" evidence="8">
    <location>
        <begin position="315"/>
        <end position="537"/>
    </location>
</feature>
<evidence type="ECO:0000256" key="7">
    <source>
        <dbReference type="SAM" id="Phobius"/>
    </source>
</evidence>
<feature type="transmembrane region" description="Helical" evidence="7">
    <location>
        <begin position="48"/>
        <end position="69"/>
    </location>
</feature>
<dbReference type="InterPro" id="IPR003439">
    <property type="entry name" value="ABC_transporter-like_ATP-bd"/>
</dbReference>
<dbReference type="CDD" id="cd03228">
    <property type="entry name" value="ABCC_MRP_Like"/>
    <property type="match status" value="1"/>
</dbReference>
<dbReference type="PROSITE" id="PS50929">
    <property type="entry name" value="ABC_TM1F"/>
    <property type="match status" value="1"/>
</dbReference>
<dbReference type="GO" id="GO:0034040">
    <property type="term" value="F:ATPase-coupled lipid transmembrane transporter activity"/>
    <property type="evidence" value="ECO:0007669"/>
    <property type="project" value="TreeGrafter"/>
</dbReference>
<dbReference type="InterPro" id="IPR003593">
    <property type="entry name" value="AAA+_ATPase"/>
</dbReference>
<dbReference type="SUPFAM" id="SSF52540">
    <property type="entry name" value="P-loop containing nucleoside triphosphate hydrolases"/>
    <property type="match status" value="1"/>
</dbReference>
<feature type="transmembrane region" description="Helical" evidence="7">
    <location>
        <begin position="117"/>
        <end position="140"/>
    </location>
</feature>
<dbReference type="Gene3D" id="3.40.50.300">
    <property type="entry name" value="P-loop containing nucleotide triphosphate hydrolases"/>
    <property type="match status" value="1"/>
</dbReference>
<dbReference type="PANTHER" id="PTHR24221:SF654">
    <property type="entry name" value="ATP-BINDING CASSETTE SUB-FAMILY B MEMBER 6"/>
    <property type="match status" value="1"/>
</dbReference>
<dbReference type="Proteomes" id="UP000095350">
    <property type="component" value="Unassembled WGS sequence"/>
</dbReference>
<evidence type="ECO:0000259" key="9">
    <source>
        <dbReference type="PROSITE" id="PS50929"/>
    </source>
</evidence>
<dbReference type="GO" id="GO:0016887">
    <property type="term" value="F:ATP hydrolysis activity"/>
    <property type="evidence" value="ECO:0007669"/>
    <property type="project" value="InterPro"/>
</dbReference>
<dbReference type="SMART" id="SM00382">
    <property type="entry name" value="AAA"/>
    <property type="match status" value="1"/>
</dbReference>
<keyword evidence="5 7" id="KW-1133">Transmembrane helix</keyword>
<protein>
    <submittedName>
        <fullName evidence="10">Probable ABC transporter ATP-binding protein HI_0664</fullName>
    </submittedName>
</protein>
<keyword evidence="4 10" id="KW-0067">ATP-binding</keyword>
<dbReference type="InterPro" id="IPR027417">
    <property type="entry name" value="P-loop_NTPase"/>
</dbReference>
<evidence type="ECO:0000256" key="2">
    <source>
        <dbReference type="ARBA" id="ARBA00022692"/>
    </source>
</evidence>
<sequence>MKTGRSRKYYLMEAVLILFNILINLIIFAVPLAVNQIINGKLALTDRVIAFIIGFMLLEICIQFVYLLIELHMQKEYKKNLSKEIYQKIYSMKYASIIKYGATYLTERADSTVLTLANLYIMSVPILTAKSLVILLILLYSLTINIFIFLVMLFILILNVAGFYFLNKNLLKKSAEMQRIIPKERKDIYQIANQVDFIKQNEDNTNLNDILEKHLEIIEQENKRVNVYARGMSEVIDFFNMFAQNIILIVVFYMYLQGNTKLNSIFTISILMSYLLPAISNIVKVNLNLREVKASREFLQLVEDEQEQSGDIKINHIDDVAVDMEKLQTMDGILLAKDIHIQAKKGDIIGIVGESGCGKTTLMKSILKFWDQNTGIKINGIPLENIENHSLRKQMSFYSQNVPIITGSIYDNLNFGRRKMEPEVYQNIRFLDKFTKERDIFTPFILENGNNLSGGDKQRIALARIYTEEAEVLILDEPTSSLDETTEKDILDGISHCPDKIIFLITHRKENLRYCNKIYQIRDKRMVSVKNVDELSK</sequence>
<feature type="transmembrane region" description="Helical" evidence="7">
    <location>
        <begin position="146"/>
        <end position="166"/>
    </location>
</feature>
<dbReference type="AlphaFoldDB" id="A0A173VPP9"/>
<evidence type="ECO:0000256" key="4">
    <source>
        <dbReference type="ARBA" id="ARBA00022840"/>
    </source>
</evidence>
<feature type="transmembrane region" description="Helical" evidence="7">
    <location>
        <begin position="238"/>
        <end position="256"/>
    </location>
</feature>
<organism evidence="10 11">
    <name type="scientific">Roseburia intestinalis</name>
    <dbReference type="NCBI Taxonomy" id="166486"/>
    <lineage>
        <taxon>Bacteria</taxon>
        <taxon>Bacillati</taxon>
        <taxon>Bacillota</taxon>
        <taxon>Clostridia</taxon>
        <taxon>Lachnospirales</taxon>
        <taxon>Lachnospiraceae</taxon>
        <taxon>Roseburia</taxon>
    </lineage>
</organism>
<dbReference type="GO" id="GO:0005886">
    <property type="term" value="C:plasma membrane"/>
    <property type="evidence" value="ECO:0007669"/>
    <property type="project" value="UniProtKB-SubCell"/>
</dbReference>
<dbReference type="STRING" id="166486.ERS852572_03348"/>
<feature type="transmembrane region" description="Helical" evidence="7">
    <location>
        <begin position="262"/>
        <end position="283"/>
    </location>
</feature>